<dbReference type="Proteomes" id="UP001214441">
    <property type="component" value="Unassembled WGS sequence"/>
</dbReference>
<organism evidence="2 3">
    <name type="scientific">Streptomyces iconiensis</name>
    <dbReference type="NCBI Taxonomy" id="1384038"/>
    <lineage>
        <taxon>Bacteria</taxon>
        <taxon>Bacillati</taxon>
        <taxon>Actinomycetota</taxon>
        <taxon>Actinomycetes</taxon>
        <taxon>Kitasatosporales</taxon>
        <taxon>Streptomycetaceae</taxon>
        <taxon>Streptomyces</taxon>
    </lineage>
</organism>
<evidence type="ECO:0000256" key="1">
    <source>
        <dbReference type="SAM" id="MobiDB-lite"/>
    </source>
</evidence>
<accession>A0ABT6ZWP9</accession>
<dbReference type="Gene3D" id="1.10.260.40">
    <property type="entry name" value="lambda repressor-like DNA-binding domains"/>
    <property type="match status" value="1"/>
</dbReference>
<name>A0ABT6ZWP9_9ACTN</name>
<evidence type="ECO:0000313" key="3">
    <source>
        <dbReference type="Proteomes" id="UP001214441"/>
    </source>
</evidence>
<reference evidence="2 3" key="1">
    <citation type="submission" date="2023-05" db="EMBL/GenBank/DDBJ databases">
        <title>Streptantibioticus silvisoli sp. nov., acidotolerant actinomycetes 1 from pine litter.</title>
        <authorList>
            <person name="Swiecimska M."/>
            <person name="Golinska P."/>
            <person name="Sangal V."/>
            <person name="Wachnowicz B."/>
            <person name="Goodfellow M."/>
        </authorList>
    </citation>
    <scope>NUCLEOTIDE SEQUENCE [LARGE SCALE GENOMIC DNA]</scope>
    <source>
        <strain evidence="2 3">DSM 42109</strain>
    </source>
</reference>
<dbReference type="EMBL" id="JANCPR020000014">
    <property type="protein sequence ID" value="MDJ1133501.1"/>
    <property type="molecule type" value="Genomic_DNA"/>
</dbReference>
<evidence type="ECO:0000313" key="2">
    <source>
        <dbReference type="EMBL" id="MDJ1133501.1"/>
    </source>
</evidence>
<dbReference type="CDD" id="cd00093">
    <property type="entry name" value="HTH_XRE"/>
    <property type="match status" value="1"/>
</dbReference>
<dbReference type="InterPro" id="IPR010982">
    <property type="entry name" value="Lambda_DNA-bd_dom_sf"/>
</dbReference>
<feature type="region of interest" description="Disordered" evidence="1">
    <location>
        <begin position="94"/>
        <end position="116"/>
    </location>
</feature>
<dbReference type="RefSeq" id="WP_274039550.1">
    <property type="nucleotide sequence ID" value="NZ_JANCPR020000014.1"/>
</dbReference>
<comment type="caution">
    <text evidence="2">The sequence shown here is derived from an EMBL/GenBank/DDBJ whole genome shotgun (WGS) entry which is preliminary data.</text>
</comment>
<proteinExistence type="predicted"/>
<protein>
    <submittedName>
        <fullName evidence="2">Helix-turn-helix transcriptional regulator</fullName>
    </submittedName>
</protein>
<dbReference type="InterPro" id="IPR001387">
    <property type="entry name" value="Cro/C1-type_HTH"/>
</dbReference>
<sequence>MTSATAQAYEPNDSLRAVRLGMRLSQDEMAQAIRRSGVELGEPNDASKRLVQRWEAGISRTPRPVYARALERLTGRPVEALGFALAVPMARVRDDGRGGHDLEPGPEGVTPAAAGQRTVPAAVAEDYSGVWLSKYEYYSSGRSSSFAGQHFVVLVQHGPRLTARSLPNGSSNPGSPLSLDLTADSNIVTGTWMEQTATDGYYAGARYHGALQLLVEPTGRRMSGKWIGFGKDFDVNSGPWELVFQDASTSRGTIERYSRPPE</sequence>
<gene>
    <name evidence="2" type="ORF">NMN56_016325</name>
</gene>
<keyword evidence="3" id="KW-1185">Reference proteome</keyword>
<feature type="compositionally biased region" description="Basic and acidic residues" evidence="1">
    <location>
        <begin position="94"/>
        <end position="103"/>
    </location>
</feature>